<evidence type="ECO:0000313" key="4">
    <source>
        <dbReference type="Proteomes" id="UP000221165"/>
    </source>
</evidence>
<dbReference type="Proteomes" id="UP000221165">
    <property type="component" value="Unassembled WGS sequence"/>
</dbReference>
<proteinExistence type="predicted"/>
<dbReference type="InterPro" id="IPR003323">
    <property type="entry name" value="OTU_dom"/>
</dbReference>
<dbReference type="GO" id="GO:0008233">
    <property type="term" value="F:peptidase activity"/>
    <property type="evidence" value="ECO:0007669"/>
    <property type="project" value="UniProtKB-KW"/>
</dbReference>
<feature type="compositionally biased region" description="Polar residues" evidence="1">
    <location>
        <begin position="25"/>
        <end position="37"/>
    </location>
</feature>
<comment type="caution">
    <text evidence="3">The sequence shown here is derived from an EMBL/GenBank/DDBJ whole genome shotgun (WGS) entry which is preliminary data.</text>
</comment>
<evidence type="ECO:0000313" key="3">
    <source>
        <dbReference type="EMBL" id="PHJ21539.1"/>
    </source>
</evidence>
<sequence>MASVARNYLPDNGGNGAGKERANHRTTTIDPTAFESTSQERGETDTSEGDLWTSRVFANTGLRRRRPSRTDLRTYITRGRDFHHVRKKSIGGTGRSSRTAYIAFFTAVLTAVLIVLSRQTTDRIEARIRTENLRFLSNHNCPAPHTDDDDGHDPQSSEGQGFPSKERRLAGGEDASVDAEVACTVADALSRVSGGRTVALQVPGSDVREKFFKVNGCSLDDIFADISKAAGVSLGETPEYISSLLELNPAASVSEIRDLVLYFEGDAKKIAEVLKKAKTTSSLKQREIERCGHRDLGFRPLSSEEQRQMADRLGIRHISSSPFMVSSPQLGDPVGIIDVKGDGNCFYRAISYITSGSEDHWIAVRVALGNWMEQNLGEGAPFASLVSTDELRRQETEERKRDSSEYAADVPHCFKSPDLMSRRQLLKARCFRVKHPSLGAYATDLEMDAMANLLRARVATFLQGSIDAFSGRKHLDIWEVRNPLSKSAKAEEDELPVVYLRLNRFDHFQPVTQVSSPFHRLILNSHFDAFYKEGLESTFL</sequence>
<dbReference type="GeneID" id="94428012"/>
<keyword evidence="4" id="KW-1185">Reference proteome</keyword>
<dbReference type="OrthoDB" id="6137149at2759"/>
<dbReference type="PROSITE" id="PS50802">
    <property type="entry name" value="OTU"/>
    <property type="match status" value="1"/>
</dbReference>
<organism evidence="3 4">
    <name type="scientific">Cystoisospora suis</name>
    <dbReference type="NCBI Taxonomy" id="483139"/>
    <lineage>
        <taxon>Eukaryota</taxon>
        <taxon>Sar</taxon>
        <taxon>Alveolata</taxon>
        <taxon>Apicomplexa</taxon>
        <taxon>Conoidasida</taxon>
        <taxon>Coccidia</taxon>
        <taxon>Eucoccidiorida</taxon>
        <taxon>Eimeriorina</taxon>
        <taxon>Sarcocystidae</taxon>
        <taxon>Cystoisospora</taxon>
    </lineage>
</organism>
<evidence type="ECO:0000259" key="2">
    <source>
        <dbReference type="PROSITE" id="PS50802"/>
    </source>
</evidence>
<dbReference type="VEuPathDB" id="ToxoDB:CSUI_004613"/>
<name>A0A2C6KY39_9APIC</name>
<protein>
    <submittedName>
        <fullName evidence="3">Otu family cysteine protease</fullName>
    </submittedName>
</protein>
<reference evidence="3 4" key="1">
    <citation type="journal article" date="2017" name="Int. J. Parasitol.">
        <title>The genome of the protozoan parasite Cystoisospora suis and a reverse vaccinology approach to identify vaccine candidates.</title>
        <authorList>
            <person name="Palmieri N."/>
            <person name="Shrestha A."/>
            <person name="Ruttkowski B."/>
            <person name="Beck T."/>
            <person name="Vogl C."/>
            <person name="Tomley F."/>
            <person name="Blake D.P."/>
            <person name="Joachim A."/>
        </authorList>
    </citation>
    <scope>NUCLEOTIDE SEQUENCE [LARGE SCALE GENOMIC DNA]</scope>
    <source>
        <strain evidence="3 4">Wien I</strain>
    </source>
</reference>
<keyword evidence="3" id="KW-0645">Protease</keyword>
<dbReference type="GO" id="GO:0006508">
    <property type="term" value="P:proteolysis"/>
    <property type="evidence" value="ECO:0007669"/>
    <property type="project" value="UniProtKB-KW"/>
</dbReference>
<accession>A0A2C6KY39</accession>
<dbReference type="EMBL" id="MIGC01002167">
    <property type="protein sequence ID" value="PHJ21539.1"/>
    <property type="molecule type" value="Genomic_DNA"/>
</dbReference>
<feature type="domain" description="OTU" evidence="2">
    <location>
        <begin position="334"/>
        <end position="514"/>
    </location>
</feature>
<feature type="region of interest" description="Disordered" evidence="1">
    <location>
        <begin position="137"/>
        <end position="170"/>
    </location>
</feature>
<dbReference type="Gene3D" id="3.90.70.80">
    <property type="match status" value="1"/>
</dbReference>
<dbReference type="AlphaFoldDB" id="A0A2C6KY39"/>
<keyword evidence="3" id="KW-0378">Hydrolase</keyword>
<evidence type="ECO:0000256" key="1">
    <source>
        <dbReference type="SAM" id="MobiDB-lite"/>
    </source>
</evidence>
<gene>
    <name evidence="3" type="ORF">CSUI_004613</name>
</gene>
<dbReference type="RefSeq" id="XP_067923221.1">
    <property type="nucleotide sequence ID" value="XM_068064801.1"/>
</dbReference>
<feature type="region of interest" description="Disordered" evidence="1">
    <location>
        <begin position="1"/>
        <end position="50"/>
    </location>
</feature>
<dbReference type="CDD" id="cd22755">
    <property type="entry name" value="OTU_CeDUB-like"/>
    <property type="match status" value="1"/>
</dbReference>